<dbReference type="CDD" id="cd00555">
    <property type="entry name" value="Maf"/>
    <property type="match status" value="1"/>
</dbReference>
<dbReference type="EC" id="3.6.1.-" evidence="10"/>
<evidence type="ECO:0000256" key="8">
    <source>
        <dbReference type="ARBA" id="ARBA00060749"/>
    </source>
</evidence>
<dbReference type="PANTHER" id="PTHR43213:SF5">
    <property type="entry name" value="BIFUNCTIONAL DTTP_UTP PYROPHOSPHATASE_METHYLTRANSFERASE PROTEIN-RELATED"/>
    <property type="match status" value="1"/>
</dbReference>
<dbReference type="Proteomes" id="UP000236751">
    <property type="component" value="Unassembled WGS sequence"/>
</dbReference>
<proteinExistence type="inferred from homology"/>
<comment type="catalytic activity">
    <reaction evidence="6 10">
        <text>N(7)-methyl-GTP + H2O = N(7)-methyl-GMP + diphosphate + H(+)</text>
        <dbReference type="Rhea" id="RHEA:58744"/>
        <dbReference type="ChEBI" id="CHEBI:15377"/>
        <dbReference type="ChEBI" id="CHEBI:15378"/>
        <dbReference type="ChEBI" id="CHEBI:33019"/>
        <dbReference type="ChEBI" id="CHEBI:58285"/>
        <dbReference type="ChEBI" id="CHEBI:87133"/>
    </reaction>
</comment>
<keyword evidence="4 10" id="KW-0378">Hydrolase</keyword>
<comment type="caution">
    <text evidence="10">Lacks conserved residue(s) required for the propagation of feature annotation.</text>
</comment>
<keyword evidence="5 10" id="KW-0546">Nucleotide metabolism</keyword>
<name>A0A1H5SKT4_NITMU</name>
<dbReference type="EMBL" id="FNVK01000002">
    <property type="protein sequence ID" value="SEF51115.1"/>
    <property type="molecule type" value="Genomic_DNA"/>
</dbReference>
<dbReference type="GO" id="GO:0047429">
    <property type="term" value="F:nucleoside triphosphate diphosphatase activity"/>
    <property type="evidence" value="ECO:0007669"/>
    <property type="project" value="InterPro"/>
</dbReference>
<evidence type="ECO:0000256" key="2">
    <source>
        <dbReference type="ARBA" id="ARBA00004496"/>
    </source>
</evidence>
<comment type="subcellular location">
    <subcellularLocation>
        <location evidence="2 10">Cytoplasm</location>
    </subcellularLocation>
</comment>
<feature type="site" description="Important for substrate specificity" evidence="10">
    <location>
        <position position="160"/>
    </location>
</feature>
<evidence type="ECO:0000256" key="10">
    <source>
        <dbReference type="HAMAP-Rule" id="MF_00528"/>
    </source>
</evidence>
<dbReference type="PIRSF" id="PIRSF006305">
    <property type="entry name" value="Maf"/>
    <property type="match status" value="1"/>
</dbReference>
<dbReference type="InterPro" id="IPR003697">
    <property type="entry name" value="Maf-like"/>
</dbReference>
<dbReference type="GO" id="GO:0005737">
    <property type="term" value="C:cytoplasm"/>
    <property type="evidence" value="ECO:0007669"/>
    <property type="project" value="UniProtKB-SubCell"/>
</dbReference>
<keyword evidence="3 10" id="KW-0963">Cytoplasm</keyword>
<dbReference type="PANTHER" id="PTHR43213">
    <property type="entry name" value="BIFUNCTIONAL DTTP/UTP PYROPHOSPHATASE/METHYLTRANSFERASE PROTEIN-RELATED"/>
    <property type="match status" value="1"/>
</dbReference>
<dbReference type="KEGG" id="nmu:Nmul_A1068"/>
<sequence>MKTQQIAQQLILGSSSIYRRDLLQRLQIPFDVSNPDIDETPLPGETPDATAVRLAAAKTRAVAATHPGALIIGADQVAVFEGIQLGKPLNHLNATRQLQLIRGKEVSFYTALCLFNSAQDTTRARLVPSRVKFRLLSDRQIENYLDKEQPYHCAASSKLEGLGIALIEHMEGEDPTALIGLPLIALVEMLTLEGVEIV</sequence>
<dbReference type="RefSeq" id="WP_011380416.1">
    <property type="nucleotide sequence ID" value="NC_007614.1"/>
</dbReference>
<comment type="function">
    <text evidence="7 10">Nucleoside triphosphate pyrophosphatase that hydrolyzes 7-methyl-GTP (m(7)GTP). May have a dual role in cell division arrest and in preventing the incorporation of modified nucleotides into cellular nucleic acids.</text>
</comment>
<dbReference type="Gene3D" id="3.90.950.10">
    <property type="match status" value="1"/>
</dbReference>
<dbReference type="HAMAP" id="MF_00528">
    <property type="entry name" value="Maf"/>
    <property type="match status" value="1"/>
</dbReference>
<feature type="site" description="Important for substrate specificity" evidence="10">
    <location>
        <position position="76"/>
    </location>
</feature>
<dbReference type="InterPro" id="IPR029001">
    <property type="entry name" value="ITPase-like_fam"/>
</dbReference>
<dbReference type="Pfam" id="PF02545">
    <property type="entry name" value="Maf"/>
    <property type="match status" value="1"/>
</dbReference>
<evidence type="ECO:0000256" key="6">
    <source>
        <dbReference type="ARBA" id="ARBA00050213"/>
    </source>
</evidence>
<evidence type="ECO:0000256" key="3">
    <source>
        <dbReference type="ARBA" id="ARBA00022490"/>
    </source>
</evidence>
<evidence type="ECO:0000313" key="11">
    <source>
        <dbReference type="EMBL" id="SEF51115.1"/>
    </source>
</evidence>
<evidence type="ECO:0000256" key="4">
    <source>
        <dbReference type="ARBA" id="ARBA00022801"/>
    </source>
</evidence>
<dbReference type="FunFam" id="3.90.950.10:FF:000005">
    <property type="entry name" value="7-methyl-GTP pyrophosphatase"/>
    <property type="match status" value="1"/>
</dbReference>
<evidence type="ECO:0000256" key="9">
    <source>
        <dbReference type="ARBA" id="ARBA00068163"/>
    </source>
</evidence>
<dbReference type="AlphaFoldDB" id="A0A1H5SKT4"/>
<dbReference type="SUPFAM" id="SSF52972">
    <property type="entry name" value="ITPase-like"/>
    <property type="match status" value="1"/>
</dbReference>
<accession>A0A1H5SKT4</accession>
<dbReference type="GO" id="GO:0009117">
    <property type="term" value="P:nucleotide metabolic process"/>
    <property type="evidence" value="ECO:0007669"/>
    <property type="project" value="UniProtKB-KW"/>
</dbReference>
<evidence type="ECO:0000313" key="12">
    <source>
        <dbReference type="Proteomes" id="UP000236751"/>
    </source>
</evidence>
<comment type="similarity">
    <text evidence="8 10">Belongs to the Maf family. YceF subfamily.</text>
</comment>
<evidence type="ECO:0000256" key="5">
    <source>
        <dbReference type="ARBA" id="ARBA00023080"/>
    </source>
</evidence>
<protein>
    <recommendedName>
        <fullName evidence="9 10">7-methyl-GTP pyrophosphatase</fullName>
        <shortName evidence="10">m(7)GTP pyrophosphatase</shortName>
        <ecNumber evidence="10">3.6.1.-</ecNumber>
    </recommendedName>
</protein>
<dbReference type="SMR" id="A0A1H5SKT4"/>
<feature type="active site" description="Proton acceptor" evidence="10">
    <location>
        <position position="75"/>
    </location>
</feature>
<evidence type="ECO:0000256" key="7">
    <source>
        <dbReference type="ARBA" id="ARBA00053369"/>
    </source>
</evidence>
<reference evidence="11 12" key="1">
    <citation type="submission" date="2016-10" db="EMBL/GenBank/DDBJ databases">
        <authorList>
            <person name="de Groot N.N."/>
        </authorList>
    </citation>
    <scope>NUCLEOTIDE SEQUENCE [LARGE SCALE GENOMIC DNA]</scope>
    <source>
        <strain evidence="11 12">Nl13</strain>
    </source>
</reference>
<feature type="site" description="Important for substrate specificity" evidence="10">
    <location>
        <position position="18"/>
    </location>
</feature>
<organism evidence="11 12">
    <name type="scientific">Nitrosospira multiformis (strain ATCC 25196 / NCIMB 11849 / C 71)</name>
    <dbReference type="NCBI Taxonomy" id="323848"/>
    <lineage>
        <taxon>Bacteria</taxon>
        <taxon>Pseudomonadati</taxon>
        <taxon>Pseudomonadota</taxon>
        <taxon>Betaproteobacteria</taxon>
        <taxon>Nitrosomonadales</taxon>
        <taxon>Nitrosomonadaceae</taxon>
        <taxon>Nitrosospira</taxon>
    </lineage>
</organism>
<comment type="cofactor">
    <cofactor evidence="1 10">
        <name>a divalent metal cation</name>
        <dbReference type="ChEBI" id="CHEBI:60240"/>
    </cofactor>
</comment>
<gene>
    <name evidence="11" type="ORF">SAMN05216403_102246</name>
</gene>
<evidence type="ECO:0000256" key="1">
    <source>
        <dbReference type="ARBA" id="ARBA00001968"/>
    </source>
</evidence>
<dbReference type="NCBIfam" id="TIGR00172">
    <property type="entry name" value="maf"/>
    <property type="match status" value="1"/>
</dbReference>